<name>A0A3D8QMM8_9EURO</name>
<dbReference type="Proteomes" id="UP000256690">
    <property type="component" value="Unassembled WGS sequence"/>
</dbReference>
<protein>
    <submittedName>
        <fullName evidence="2">Uncharacterized protein</fullName>
    </submittedName>
</protein>
<dbReference type="EMBL" id="PVWQ01000015">
    <property type="protein sequence ID" value="RDW62900.1"/>
    <property type="molecule type" value="Genomic_DNA"/>
</dbReference>
<feature type="region of interest" description="Disordered" evidence="1">
    <location>
        <begin position="79"/>
        <end position="677"/>
    </location>
</feature>
<feature type="compositionally biased region" description="Basic and acidic residues" evidence="1">
    <location>
        <begin position="423"/>
        <end position="436"/>
    </location>
</feature>
<feature type="compositionally biased region" description="Basic and acidic residues" evidence="1">
    <location>
        <begin position="199"/>
        <end position="208"/>
    </location>
</feature>
<dbReference type="OrthoDB" id="5324692at2759"/>
<feature type="compositionally biased region" description="Pro residues" evidence="1">
    <location>
        <begin position="170"/>
        <end position="180"/>
    </location>
</feature>
<feature type="compositionally biased region" description="Low complexity" evidence="1">
    <location>
        <begin position="652"/>
        <end position="662"/>
    </location>
</feature>
<dbReference type="AlphaFoldDB" id="A0A3D8QMM8"/>
<evidence type="ECO:0000256" key="1">
    <source>
        <dbReference type="SAM" id="MobiDB-lite"/>
    </source>
</evidence>
<evidence type="ECO:0000313" key="3">
    <source>
        <dbReference type="Proteomes" id="UP000256690"/>
    </source>
</evidence>
<dbReference type="GeneID" id="38120381"/>
<feature type="compositionally biased region" description="Basic and acidic residues" evidence="1">
    <location>
        <begin position="572"/>
        <end position="588"/>
    </location>
</feature>
<dbReference type="RefSeq" id="XP_026599089.1">
    <property type="nucleotide sequence ID" value="XM_026752027.1"/>
</dbReference>
<feature type="compositionally biased region" description="Low complexity" evidence="1">
    <location>
        <begin position="716"/>
        <end position="726"/>
    </location>
</feature>
<feature type="compositionally biased region" description="Polar residues" evidence="1">
    <location>
        <begin position="504"/>
        <end position="551"/>
    </location>
</feature>
<feature type="compositionally biased region" description="Polar residues" evidence="1">
    <location>
        <begin position="449"/>
        <end position="461"/>
    </location>
</feature>
<gene>
    <name evidence="2" type="ORF">DSM5745_10011</name>
</gene>
<dbReference type="STRING" id="1810919.A0A3D8QMM8"/>
<comment type="caution">
    <text evidence="2">The sequence shown here is derived from an EMBL/GenBank/DDBJ whole genome shotgun (WGS) entry which is preliminary data.</text>
</comment>
<evidence type="ECO:0000313" key="2">
    <source>
        <dbReference type="EMBL" id="RDW62900.1"/>
    </source>
</evidence>
<feature type="region of interest" description="Disordered" evidence="1">
    <location>
        <begin position="1"/>
        <end position="50"/>
    </location>
</feature>
<accession>A0A3D8QMM8</accession>
<feature type="region of interest" description="Disordered" evidence="1">
    <location>
        <begin position="708"/>
        <end position="733"/>
    </location>
</feature>
<reference evidence="2 3" key="1">
    <citation type="journal article" date="2018" name="IMA Fungus">
        <title>IMA Genome-F 9: Draft genome sequence of Annulohypoxylon stygium, Aspergillus mulundensis, Berkeleyomyces basicola (syn. Thielaviopsis basicola), Ceratocystis smalleyi, two Cercospora beticola strains, Coleophoma cylindrospora, Fusarium fracticaudum, Phialophora cf. hyalina, and Morchella septimelata.</title>
        <authorList>
            <person name="Wingfield B.D."/>
            <person name="Bills G.F."/>
            <person name="Dong Y."/>
            <person name="Huang W."/>
            <person name="Nel W.J."/>
            <person name="Swalarsk-Parry B.S."/>
            <person name="Vaghefi N."/>
            <person name="Wilken P.M."/>
            <person name="An Z."/>
            <person name="de Beer Z.W."/>
            <person name="De Vos L."/>
            <person name="Chen L."/>
            <person name="Duong T.A."/>
            <person name="Gao Y."/>
            <person name="Hammerbacher A."/>
            <person name="Kikkert J.R."/>
            <person name="Li Y."/>
            <person name="Li H."/>
            <person name="Li K."/>
            <person name="Li Q."/>
            <person name="Liu X."/>
            <person name="Ma X."/>
            <person name="Naidoo K."/>
            <person name="Pethybridge S.J."/>
            <person name="Sun J."/>
            <person name="Steenkamp E.T."/>
            <person name="van der Nest M.A."/>
            <person name="van Wyk S."/>
            <person name="Wingfield M.J."/>
            <person name="Xiong C."/>
            <person name="Yue Q."/>
            <person name="Zhang X."/>
        </authorList>
    </citation>
    <scope>NUCLEOTIDE SEQUENCE [LARGE SCALE GENOMIC DNA]</scope>
    <source>
        <strain evidence="2 3">DSM 5745</strain>
    </source>
</reference>
<proteinExistence type="predicted"/>
<feature type="compositionally biased region" description="Polar residues" evidence="1">
    <location>
        <begin position="288"/>
        <end position="301"/>
    </location>
</feature>
<organism evidence="2 3">
    <name type="scientific">Aspergillus mulundensis</name>
    <dbReference type="NCBI Taxonomy" id="1810919"/>
    <lineage>
        <taxon>Eukaryota</taxon>
        <taxon>Fungi</taxon>
        <taxon>Dikarya</taxon>
        <taxon>Ascomycota</taxon>
        <taxon>Pezizomycotina</taxon>
        <taxon>Eurotiomycetes</taxon>
        <taxon>Eurotiomycetidae</taxon>
        <taxon>Eurotiales</taxon>
        <taxon>Aspergillaceae</taxon>
        <taxon>Aspergillus</taxon>
        <taxon>Aspergillus subgen. Nidulantes</taxon>
    </lineage>
</organism>
<feature type="compositionally biased region" description="Polar residues" evidence="1">
    <location>
        <begin position="663"/>
        <end position="675"/>
    </location>
</feature>
<keyword evidence="3" id="KW-1185">Reference proteome</keyword>
<feature type="compositionally biased region" description="Polar residues" evidence="1">
    <location>
        <begin position="123"/>
        <end position="149"/>
    </location>
</feature>
<feature type="compositionally biased region" description="Basic and acidic residues" evidence="1">
    <location>
        <begin position="231"/>
        <end position="240"/>
    </location>
</feature>
<feature type="compositionally biased region" description="Polar residues" evidence="1">
    <location>
        <begin position="185"/>
        <end position="197"/>
    </location>
</feature>
<sequence>MHSTSSFGTPMRWRKRPQRPPVPFVEDEADSLSRELDGSSHVGELPGFEGAKARGTVNQFPLLEDIEVPNVSKRCSNVEEKASHGYRSSGFHANQTTTMDAKGPKQNPIRRPAGDTQGPGKPSQRNQPTAQDVPMNQPSNPVSEPQTSFPGRGQKPTRHPEPGPRAPNDLPAPRPPPRPTPGVVQKSQPAPVRSTSLHRGPELRKADLPTRYAQPEPGRNAGVRTSSPAKHVPDVTERSHSVPSRAPSLRRAQEQQKSVSPTRFVQPEPVQPSMRASSPSKRMPDVAQQPQAVPSRTTSARRGNDERGPTLTAITPRSEPIGVPKVPAGSLPPAVPAVVQTSQAFPPRPAPVPQEIQNKAPHIVPHQPVSAREASARGPALPPKQMHDTTRQTQPTVPRPLPTPPDDEQRKPRPSSASYKPEMVFRDSGVRVEKILPRSSPDVPPTIQRPLSENVQYKSFATSITPPPDTPPITTAIPLQSFPLRSVPLHPLPNPPAEGPRSRPSPSMKESASLKQTPAVQPSPNELRSGTSGYVSESAANRQDSVPRPTNRSPPLPIERDSTSSPGSSVADRLEEKLKLRREQRELGDNLPNLALKSHVQQPRISSSSASQSPERKAPPGAWPSELHSESSSSSLTEFPALEQSPEETKPPAKAAPLKSALRSQSLDRGQQSSAKIARRRTVAFAENPLEYPSKALVKVDHETALTQVPSHEDGSPNSSRSSSPNTGLTLSPCPRSVPVAGYQDWHTIEGLNHLDICPSCIKQMRKTKFRDRLVVSAPKHRDEPISCAMSEPWTRLAWMQTLKKKYETLDLLLEITRPSNTQGTKSCTGRIINEQYWYRIIDPDTGLYLPQFNICSACVRNVRLLMPAHRDTFQRSPTPQERVCDFVTDSPRFIRYIDALDLASNRAEQDDAPPDLKEFLAYTRRKVVLRDCRRSRLIFNTWHYMPQLPEFTVCEDCYDDIVWPLAKARHPIAREFSSVMRLLPGDTGSGSREASCQLYSPRIRAKFNDAVRRDDLPFIKWMALTRYDAERQFRARQDELLEDQRRGYECSMELRKNLEDWKRYE</sequence>